<organism evidence="3 4">
    <name type="scientific">Leptospira perdikensis</name>
    <dbReference type="NCBI Taxonomy" id="2484948"/>
    <lineage>
        <taxon>Bacteria</taxon>
        <taxon>Pseudomonadati</taxon>
        <taxon>Spirochaetota</taxon>
        <taxon>Spirochaetia</taxon>
        <taxon>Leptospirales</taxon>
        <taxon>Leptospiraceae</taxon>
        <taxon>Leptospira</taxon>
    </lineage>
</organism>
<evidence type="ECO:0000313" key="3">
    <source>
        <dbReference type="EMBL" id="TGL44294.1"/>
    </source>
</evidence>
<dbReference type="RefSeq" id="WP_135575891.1">
    <property type="nucleotide sequence ID" value="NZ_RQGA01000003.1"/>
</dbReference>
<evidence type="ECO:0000259" key="1">
    <source>
        <dbReference type="Pfam" id="PF02627"/>
    </source>
</evidence>
<reference evidence="3" key="1">
    <citation type="journal article" date="2019" name="PLoS Negl. Trop. Dis.">
        <title>Revisiting the worldwide diversity of Leptospira species in the environment.</title>
        <authorList>
            <person name="Vincent A.T."/>
            <person name="Schiettekatte O."/>
            <person name="Bourhy P."/>
            <person name="Veyrier F.J."/>
            <person name="Picardeau M."/>
        </authorList>
    </citation>
    <scope>NUCLEOTIDE SEQUENCE [LARGE SCALE GENOMIC DNA]</scope>
    <source>
        <strain evidence="3">201702692</strain>
    </source>
</reference>
<feature type="domain" description="Cupin type-2" evidence="2">
    <location>
        <begin position="277"/>
        <end position="340"/>
    </location>
</feature>
<dbReference type="CDD" id="cd02233">
    <property type="entry name" value="cupin_HNL-like"/>
    <property type="match status" value="1"/>
</dbReference>
<dbReference type="Gene3D" id="1.20.1290.10">
    <property type="entry name" value="AhpD-like"/>
    <property type="match status" value="1"/>
</dbReference>
<keyword evidence="4" id="KW-1185">Reference proteome</keyword>
<dbReference type="Pfam" id="PF07883">
    <property type="entry name" value="Cupin_2"/>
    <property type="match status" value="1"/>
</dbReference>
<feature type="domain" description="Carboxymuconolactone decarboxylase-like" evidence="1">
    <location>
        <begin position="152"/>
        <end position="213"/>
    </location>
</feature>
<dbReference type="Proteomes" id="UP000298125">
    <property type="component" value="Unassembled WGS sequence"/>
</dbReference>
<dbReference type="InterPro" id="IPR047263">
    <property type="entry name" value="HNL-like_cupin"/>
</dbReference>
<gene>
    <name evidence="3" type="ORF">EHQ49_02115</name>
</gene>
<dbReference type="Gene3D" id="2.60.120.10">
    <property type="entry name" value="Jelly Rolls"/>
    <property type="match status" value="1"/>
</dbReference>
<comment type="caution">
    <text evidence="3">The sequence shown here is derived from an EMBL/GenBank/DDBJ whole genome shotgun (WGS) entry which is preliminary data.</text>
</comment>
<proteinExistence type="predicted"/>
<evidence type="ECO:0000313" key="4">
    <source>
        <dbReference type="Proteomes" id="UP000298125"/>
    </source>
</evidence>
<accession>A0A4R9JJT7</accession>
<dbReference type="InterPro" id="IPR011051">
    <property type="entry name" value="RmlC_Cupin_sf"/>
</dbReference>
<dbReference type="InterPro" id="IPR003779">
    <property type="entry name" value="CMD-like"/>
</dbReference>
<dbReference type="PANTHER" id="PTHR43698:SF1">
    <property type="entry name" value="BLL4564 PROTEIN"/>
    <property type="match status" value="1"/>
</dbReference>
<dbReference type="SUPFAM" id="SSF51182">
    <property type="entry name" value="RmlC-like cupins"/>
    <property type="match status" value="1"/>
</dbReference>
<name>A0A4R9JJT7_9LEPT</name>
<protein>
    <submittedName>
        <fullName evidence="3">Cupin domain-containing protein</fullName>
    </submittedName>
</protein>
<dbReference type="OrthoDB" id="9802489at2"/>
<dbReference type="AlphaFoldDB" id="A0A4R9JJT7"/>
<dbReference type="SUPFAM" id="SSF69118">
    <property type="entry name" value="AhpD-like"/>
    <property type="match status" value="1"/>
</dbReference>
<dbReference type="InterPro" id="IPR029032">
    <property type="entry name" value="AhpD-like"/>
</dbReference>
<sequence length="367" mass="41183">MFLRIASIILLVVFYQEVNAENVGNLNQSLSLRQQAIVTIAAFTTKGKPVELNQAIHEGLDVGLNISEVKEILIHTYAYAGFPRSLNGLNVLIQVLKERKQKGLKDKEGRDALPIPTNKSKLELGTEIQTKLIGEPIRGEVYTFAPVIDLFLKEHLFADIFSRDVLDFQSREIATISILSSLGGAEAQLRSHIKVALNVGLTENQLRNLISILELKVSWQDSQLAKNILDNTIKRDKNKFNTLSVDISYQNQNFTGKVWVEMLVSDDRTWNTQIGNVTFSPSSRTNWHYHPGGQILLVTKGPGYYQEKGNAVRIVNTGDIIKCPPNIIHWHGATTMEEFSHIAIGTNMQVGPVIWLQPVSEEEYLNK</sequence>
<dbReference type="InterPro" id="IPR013096">
    <property type="entry name" value="Cupin_2"/>
</dbReference>
<dbReference type="Pfam" id="PF02627">
    <property type="entry name" value="CMD"/>
    <property type="match status" value="2"/>
</dbReference>
<feature type="domain" description="Carboxymuconolactone decarboxylase-like" evidence="1">
    <location>
        <begin position="27"/>
        <end position="92"/>
    </location>
</feature>
<dbReference type="PANTHER" id="PTHR43698">
    <property type="entry name" value="RIBD C-TERMINAL DOMAIN CONTAINING PROTEIN"/>
    <property type="match status" value="1"/>
</dbReference>
<dbReference type="InterPro" id="IPR014710">
    <property type="entry name" value="RmlC-like_jellyroll"/>
</dbReference>
<evidence type="ECO:0000259" key="2">
    <source>
        <dbReference type="Pfam" id="PF07883"/>
    </source>
</evidence>
<dbReference type="GO" id="GO:0051920">
    <property type="term" value="F:peroxiredoxin activity"/>
    <property type="evidence" value="ECO:0007669"/>
    <property type="project" value="InterPro"/>
</dbReference>
<dbReference type="EMBL" id="RQGA01000003">
    <property type="protein sequence ID" value="TGL44294.1"/>
    <property type="molecule type" value="Genomic_DNA"/>
</dbReference>